<keyword evidence="4" id="KW-1185">Reference proteome</keyword>
<dbReference type="AlphaFoldDB" id="A0A077AUJ1"/>
<accession>A0A077AUJ1</accession>
<dbReference type="InterPro" id="IPR003903">
    <property type="entry name" value="UIM_dom"/>
</dbReference>
<dbReference type="RefSeq" id="WP_038463982.1">
    <property type="nucleotide sequence ID" value="NZ_CP008941.1"/>
</dbReference>
<protein>
    <submittedName>
        <fullName evidence="3">Uncharacterized protein</fullName>
    </submittedName>
</protein>
<keyword evidence="1" id="KW-0175">Coiled coil</keyword>
<evidence type="ECO:0000256" key="1">
    <source>
        <dbReference type="SAM" id="Coils"/>
    </source>
</evidence>
<feature type="coiled-coil region" evidence="1">
    <location>
        <begin position="16"/>
        <end position="51"/>
    </location>
</feature>
<proteinExistence type="predicted"/>
<sequence length="406" mass="45562">MKYTLTMLLTLCLPAISMDQDDLQRQIAEYEKLQRQALQKMETDLEQALRESVGGSYSPRGHQRDILPTHTPNPSLENFEDDEILQTALRESLQISQQQTRQPNTFEADALLAQRLYEEEMSSHAPLTTAFQPNSFPTQRRLNPQSSSPIDPASAELIRQIEAEDSYIDSASAELIRQLQSMDLGQTDEREQYDRSVRARFVGVAPVKARNDFNKIKRDILAIYRGHGADVHAGDGFICATASNLLAIAALFDNHLSQASLSIHGENLLQLQERLLQLIAPYSSVLDQYAYQDVNNNIRKNYKEITDIIRSQFARSNREIASYAGGQGTLLWARFLALAAERLNDPHTPEAVKRNIAMIVAEKAVEGMLTQGGCIQGFVNRGFIGLLTILGFDLSDHSESNQFQSH</sequence>
<reference evidence="3 4" key="1">
    <citation type="submission" date="2014-07" db="EMBL/GenBank/DDBJ databases">
        <title>Comparative genomic insights into amoeba endosymbionts belonging to the families of Holosporaceae and Candidatus Midichloriaceae within Rickettsiales.</title>
        <authorList>
            <person name="Wang Z."/>
            <person name="Wu M."/>
        </authorList>
    </citation>
    <scope>NUCLEOTIDE SEQUENCE [LARGE SCALE GENOMIC DNA]</scope>
    <source>
        <strain evidence="3">PRA3</strain>
    </source>
</reference>
<evidence type="ECO:0000313" key="3">
    <source>
        <dbReference type="EMBL" id="AIK96061.1"/>
    </source>
</evidence>
<dbReference type="KEGG" id="paca:ID47_03820"/>
<evidence type="ECO:0000256" key="2">
    <source>
        <dbReference type="SAM" id="MobiDB-lite"/>
    </source>
</evidence>
<feature type="region of interest" description="Disordered" evidence="2">
    <location>
        <begin position="128"/>
        <end position="151"/>
    </location>
</feature>
<dbReference type="EMBL" id="CP008941">
    <property type="protein sequence ID" value="AIK96061.1"/>
    <property type="molecule type" value="Genomic_DNA"/>
</dbReference>
<dbReference type="PROSITE" id="PS50330">
    <property type="entry name" value="UIM"/>
    <property type="match status" value="1"/>
</dbReference>
<dbReference type="HOGENOM" id="CLU_677376_0_0_5"/>
<dbReference type="Proteomes" id="UP000028926">
    <property type="component" value="Chromosome"/>
</dbReference>
<evidence type="ECO:0000313" key="4">
    <source>
        <dbReference type="Proteomes" id="UP000028926"/>
    </source>
</evidence>
<gene>
    <name evidence="3" type="ORF">ID47_03820</name>
</gene>
<organism evidence="3 4">
    <name type="scientific">Candidatus Odyssella acanthamoebae</name>
    <dbReference type="NCBI Taxonomy" id="91604"/>
    <lineage>
        <taxon>Bacteria</taxon>
        <taxon>Pseudomonadati</taxon>
        <taxon>Pseudomonadota</taxon>
        <taxon>Alphaproteobacteria</taxon>
        <taxon>Holosporales</taxon>
        <taxon>Candidatus Paracaedibacteraceae</taxon>
        <taxon>Candidatus Odyssella</taxon>
    </lineage>
</organism>
<feature type="region of interest" description="Disordered" evidence="2">
    <location>
        <begin position="51"/>
        <end position="77"/>
    </location>
</feature>
<feature type="compositionally biased region" description="Polar residues" evidence="2">
    <location>
        <begin position="128"/>
        <end position="149"/>
    </location>
</feature>
<name>A0A077AUJ1_9PROT</name>